<keyword evidence="2" id="KW-1185">Reference proteome</keyword>
<sequence length="143" mass="16026">MERMDEKSWQAIPGGEALIAYFGHVPFFHDGEITQVVLNRRSASTISIHIWGMDNIDPVKHAVVTLLIDDIIDLELENFSPQNVIGDLIIRPLPERDDRRVYYPRSQTEGDVEIVFVPIYGLAGVIRAGSVSLTFVPGKPRDA</sequence>
<protein>
    <submittedName>
        <fullName evidence="1">Uncharacterized protein</fullName>
    </submittedName>
</protein>
<dbReference type="RefSeq" id="WP_234937484.1">
    <property type="nucleotide sequence ID" value="NZ_JAGGJV010000008.1"/>
</dbReference>
<proteinExistence type="predicted"/>
<dbReference type="EMBL" id="JAGGJV010000008">
    <property type="protein sequence ID" value="MBP1860759.1"/>
    <property type="molecule type" value="Genomic_DNA"/>
</dbReference>
<name>A0ABS4ES41_9HYPH</name>
<evidence type="ECO:0000313" key="2">
    <source>
        <dbReference type="Proteomes" id="UP000823786"/>
    </source>
</evidence>
<dbReference type="Proteomes" id="UP000823786">
    <property type="component" value="Unassembled WGS sequence"/>
</dbReference>
<comment type="caution">
    <text evidence="1">The sequence shown here is derived from an EMBL/GenBank/DDBJ whole genome shotgun (WGS) entry which is preliminary data.</text>
</comment>
<gene>
    <name evidence="1" type="ORF">J2Z75_004280</name>
</gene>
<accession>A0ABS4ES41</accession>
<evidence type="ECO:0000313" key="1">
    <source>
        <dbReference type="EMBL" id="MBP1860759.1"/>
    </source>
</evidence>
<reference evidence="1 2" key="1">
    <citation type="submission" date="2021-03" db="EMBL/GenBank/DDBJ databases">
        <title>Genomic Encyclopedia of Type Strains, Phase IV (KMG-IV): sequencing the most valuable type-strain genomes for metagenomic binning, comparative biology and taxonomic classification.</title>
        <authorList>
            <person name="Goeker M."/>
        </authorList>
    </citation>
    <scope>NUCLEOTIDE SEQUENCE [LARGE SCALE GENOMIC DNA]</scope>
    <source>
        <strain evidence="1 2">DSM 26427</strain>
    </source>
</reference>
<organism evidence="1 2">
    <name type="scientific">Rhizobium herbae</name>
    <dbReference type="NCBI Taxonomy" id="508661"/>
    <lineage>
        <taxon>Bacteria</taxon>
        <taxon>Pseudomonadati</taxon>
        <taxon>Pseudomonadota</taxon>
        <taxon>Alphaproteobacteria</taxon>
        <taxon>Hyphomicrobiales</taxon>
        <taxon>Rhizobiaceae</taxon>
        <taxon>Rhizobium/Agrobacterium group</taxon>
        <taxon>Rhizobium</taxon>
    </lineage>
</organism>